<gene>
    <name evidence="3" type="ORF">PHYBLDRAFT_143778</name>
</gene>
<dbReference type="InParanoid" id="A0A162PSC1"/>
<keyword evidence="1" id="KW-0863">Zinc-finger</keyword>
<name>A0A162PSC1_PHYB8</name>
<dbReference type="AlphaFoldDB" id="A0A162PSC1"/>
<dbReference type="Proteomes" id="UP000077315">
    <property type="component" value="Unassembled WGS sequence"/>
</dbReference>
<dbReference type="PROSITE" id="PS50966">
    <property type="entry name" value="ZF_SWIM"/>
    <property type="match status" value="1"/>
</dbReference>
<dbReference type="OrthoDB" id="2379842at2759"/>
<reference evidence="4" key="1">
    <citation type="submission" date="2015-06" db="EMBL/GenBank/DDBJ databases">
        <title>Expansion of signal transduction pathways in fungi by whole-genome duplication.</title>
        <authorList>
            <consortium name="DOE Joint Genome Institute"/>
            <person name="Corrochano L.M."/>
            <person name="Kuo A."/>
            <person name="Marcet-Houben M."/>
            <person name="Polaino S."/>
            <person name="Salamov A."/>
            <person name="Villalobos J.M."/>
            <person name="Alvarez M.I."/>
            <person name="Avalos J."/>
            <person name="Benito E.P."/>
            <person name="Benoit I."/>
            <person name="Burger G."/>
            <person name="Camino L.P."/>
            <person name="Canovas D."/>
            <person name="Cerda-Olmedo E."/>
            <person name="Cheng J.-F."/>
            <person name="Dominguez A."/>
            <person name="Elias M."/>
            <person name="Eslava A.P."/>
            <person name="Glaser F."/>
            <person name="Grimwood J."/>
            <person name="Gutierrez G."/>
            <person name="Heitman J."/>
            <person name="Henrissat B."/>
            <person name="Iturriaga E.A."/>
            <person name="Lang B.F."/>
            <person name="Lavin J.L."/>
            <person name="Lee S."/>
            <person name="Li W."/>
            <person name="Lindquist E."/>
            <person name="Lopez-Garcia S."/>
            <person name="Luque E.M."/>
            <person name="Marcos A.T."/>
            <person name="Martin J."/>
            <person name="McCluskey K."/>
            <person name="Medina H.R."/>
            <person name="Miralles-Duran A."/>
            <person name="Miyazaki A."/>
            <person name="Munoz-Torres E."/>
            <person name="Oguiza J.A."/>
            <person name="Ohm R."/>
            <person name="Olmedo M."/>
            <person name="Orejas M."/>
            <person name="Ortiz-Castellanos L."/>
            <person name="Pisabarro A.G."/>
            <person name="Rodriguez-Romero J."/>
            <person name="Ruiz-Herrera J."/>
            <person name="Ruiz-Vazquez R."/>
            <person name="Sanz C."/>
            <person name="Schackwitz W."/>
            <person name="Schmutz J."/>
            <person name="Shahriari M."/>
            <person name="Shelest E."/>
            <person name="Silva-Franco F."/>
            <person name="Soanes D."/>
            <person name="Syed K."/>
            <person name="Tagua V.G."/>
            <person name="Talbot N.J."/>
            <person name="Thon M."/>
            <person name="De vries R.P."/>
            <person name="Wiebenga A."/>
            <person name="Yadav J.S."/>
            <person name="Braun E.L."/>
            <person name="Baker S."/>
            <person name="Garre V."/>
            <person name="Horwitz B."/>
            <person name="Torres-Martinez S."/>
            <person name="Idnurm A."/>
            <person name="Herrera-Estrella A."/>
            <person name="Gabaldon T."/>
            <person name="Grigoriev I.V."/>
        </authorList>
    </citation>
    <scope>NUCLEOTIDE SEQUENCE [LARGE SCALE GENOMIC DNA]</scope>
    <source>
        <strain evidence="4">NRRL 1555(-)</strain>
    </source>
</reference>
<dbReference type="CDD" id="cd22744">
    <property type="entry name" value="OTU"/>
    <property type="match status" value="1"/>
</dbReference>
<dbReference type="GeneID" id="28991972"/>
<keyword evidence="1" id="KW-0862">Zinc</keyword>
<accession>A0A162PSC1</accession>
<dbReference type="GO" id="GO:0008270">
    <property type="term" value="F:zinc ion binding"/>
    <property type="evidence" value="ECO:0007669"/>
    <property type="project" value="UniProtKB-KW"/>
</dbReference>
<dbReference type="STRING" id="763407.A0A162PSC1"/>
<organism evidence="3 4">
    <name type="scientific">Phycomyces blakesleeanus (strain ATCC 8743b / DSM 1359 / FGSC 10004 / NBRC 33097 / NRRL 1555)</name>
    <dbReference type="NCBI Taxonomy" id="763407"/>
    <lineage>
        <taxon>Eukaryota</taxon>
        <taxon>Fungi</taxon>
        <taxon>Fungi incertae sedis</taxon>
        <taxon>Mucoromycota</taxon>
        <taxon>Mucoromycotina</taxon>
        <taxon>Mucoromycetes</taxon>
        <taxon>Mucorales</taxon>
        <taxon>Phycomycetaceae</taxon>
        <taxon>Phycomyces</taxon>
    </lineage>
</organism>
<dbReference type="RefSeq" id="XP_018293567.1">
    <property type="nucleotide sequence ID" value="XM_018431066.1"/>
</dbReference>
<dbReference type="VEuPathDB" id="FungiDB:PHYBLDRAFT_143778"/>
<sequence>MNKVQYGLPCHHTLPVERDLQISDLPDRWVIDARKEDKAWNQPNMQVPVIEKPKEWMSEIIKLKALFHSCEGSQQVFDLLKKVKKAVNDFDSKNGHSPIKLQAPENVKYPGRRKGSSRPKYLPKDFGHPMWRKTSVLAGTMVEKSLSGLNVIRKQKKNIKKIKKEPLDSVDATKNKTKQVKQEPLDLVDAPQRNGFERPATALEDYQYDNRTSVGKRVKFQPGFPVSHEIINDVKGGFSPTADGWCGFWVLAHLIYKDQNKFSLVKRDMLAALPKYKTLYTNTFGTDTSQLEKIIQHGSQLDYSNTSNTNTNTNTNFIPVCSDASMWFNTSDCAQLAADTYTRPVCVYSDSPNTPSTTSLPFALPNNKTKQQQLLIFNPVNSNHWTTVDLSLNDITFDPRTSTIYRFMPTYENETEEFVFEAEEDNKLKREVPVGALIDPNLIKVTQYIKCDHSGTKAESLKKQAVENNELPVVKSRNTTGNSIKVGCLTALIVKFFNGGKVTVVYNWRHNNHNTLEISDISCSRLSEEARIWINEHVEKNLDWKAIKGLLRLEDVKLEEMENSMSMTSIPSAMMIQYKDIHNAIVARINNSARKHYKDEISTERWIAFLQEKGYQTMFDTYNSVGPLLVSWVSPWQKKFLENAEEWYLDSIHKTCKSFLDNKDCYLISVVVYNPVTNKGVPVAFFVISIECSYIIARWLNWLKDTNSLKVKQIMIDCSSIEQKAIRDTFGPSVQILLCHWHIKRAWESHVKKVTIPNTHLETKNVRANIRAALNLIMHSNNEADYNAHWQKFRLDYGMQFSVLISYMEDALAERDYHQDTLETYFGIKSIRLSVTDSERKRKASVIAIKRANGLVEEVELQKLQACKMYSCKSFGEGCELVYFIKFTTHLHDCSCPDSARLCKHIFLVSRVFDLPVTVRRNVVLDSAALFGLGENDGNIISEDNIALLENQMSKDEQKANLLLMNESLERIWKQVYISSKTFEQKEVLLDLMKKVNSVVNPTNELRKQT</sequence>
<proteinExistence type="predicted"/>
<dbReference type="EMBL" id="KV440977">
    <property type="protein sequence ID" value="OAD75527.1"/>
    <property type="molecule type" value="Genomic_DNA"/>
</dbReference>
<keyword evidence="4" id="KW-1185">Reference proteome</keyword>
<evidence type="ECO:0000313" key="4">
    <source>
        <dbReference type="Proteomes" id="UP000077315"/>
    </source>
</evidence>
<dbReference type="InterPro" id="IPR007527">
    <property type="entry name" value="Znf_SWIM"/>
</dbReference>
<protein>
    <recommendedName>
        <fullName evidence="2">SWIM-type domain-containing protein</fullName>
    </recommendedName>
</protein>
<evidence type="ECO:0000259" key="2">
    <source>
        <dbReference type="PROSITE" id="PS50966"/>
    </source>
</evidence>
<keyword evidence="1" id="KW-0479">Metal-binding</keyword>
<feature type="domain" description="SWIM-type" evidence="2">
    <location>
        <begin position="883"/>
        <end position="914"/>
    </location>
</feature>
<evidence type="ECO:0000313" key="3">
    <source>
        <dbReference type="EMBL" id="OAD75527.1"/>
    </source>
</evidence>
<evidence type="ECO:0000256" key="1">
    <source>
        <dbReference type="PROSITE-ProRule" id="PRU00325"/>
    </source>
</evidence>